<reference evidence="1 2" key="1">
    <citation type="submission" date="2024-05" db="EMBL/GenBank/DDBJ databases">
        <authorList>
            <person name="Duchaud E."/>
        </authorList>
    </citation>
    <scope>NUCLEOTIDE SEQUENCE [LARGE SCALE GENOMIC DNA]</scope>
    <source>
        <strain evidence="1">Ena-SAMPLE-TAB-13-05-2024-13:56:06:370-140302</strain>
    </source>
</reference>
<comment type="caution">
    <text evidence="1">The sequence shown here is derived from an EMBL/GenBank/DDBJ whole genome shotgun (WGS) entry which is preliminary data.</text>
</comment>
<accession>A0ABM9P2N1</accession>
<dbReference type="Gene3D" id="2.60.120.1130">
    <property type="match status" value="1"/>
</dbReference>
<proteinExistence type="predicted"/>
<evidence type="ECO:0000313" key="2">
    <source>
        <dbReference type="Proteomes" id="UP001497416"/>
    </source>
</evidence>
<dbReference type="Gene3D" id="3.10.620.30">
    <property type="match status" value="1"/>
</dbReference>
<dbReference type="EMBL" id="CAXIXY010000005">
    <property type="protein sequence ID" value="CAL2088600.1"/>
    <property type="molecule type" value="Genomic_DNA"/>
</dbReference>
<keyword evidence="2" id="KW-1185">Reference proteome</keyword>
<protein>
    <recommendedName>
        <fullName evidence="3">DUF3857 domain-containing protein</fullName>
    </recommendedName>
</protein>
<name>A0ABM9P2N1_9FLAO</name>
<dbReference type="Proteomes" id="UP001497416">
    <property type="component" value="Unassembled WGS sequence"/>
</dbReference>
<sequence length="650" mass="76120">MKNLFLILLIFISSISVYGQNNKKTPKLGRVSNVELNMPFYEKDSAAGAVVLEEQGYIWVDRKNDYRFRRDIYKRVKFFDKSEFDLATIKINLFGEEKVKYIQAITYNIEDGRTTKINLLDSQVFRKNLSEKWKQVSFTMPNIKEGTVIEYSYSVISPYFSLDDWYFQSLIPKVKSDVFAEIPGNYKFNLRLQSYKQLDRDRSFIQKACIYYPGVGDGDCVKYEYGMDDIPAFRKENFMLSVKNYISKIVFEPVSVTSLKGIKKEITSTWEDADKTIKSTFLDGQTSKTNYFKKNLPQELLSIADQKERAQAIYSFLQKRLVWNDEYWSQNKIRIKQVYQNKSGGVDGINLTLFNSLKAANIESYIVALSTRRNGSITKLFPSVSDFNYVIVKVVINNETFLLDATDKNVTFGELPYRCLNREGRVLDFDKESYWEEIKPKYKTSLRNRIKIQFDDQNEAFADITRVKTGYSALTERTRLNNNSEEKYLENLETKNPDIEINEFEILSQKDQRVKTSLTVSIPEIDTSQKSIRFSPFIIDKYTENPFKFSERYYPIDLGYNWSDTYTIFISAPEGYELLKIPLSKNYKIPYNGGDISYKIQRSGDNLKITMNINLNRIEYKNTEYLNLKKFFQEIINLQDSQIEYVKATD</sequence>
<dbReference type="Gene3D" id="2.60.40.3140">
    <property type="match status" value="1"/>
</dbReference>
<evidence type="ECO:0008006" key="3">
    <source>
        <dbReference type="Google" id="ProtNLM"/>
    </source>
</evidence>
<dbReference type="RefSeq" id="WP_348712539.1">
    <property type="nucleotide sequence ID" value="NZ_CAXIXY010000005.1"/>
</dbReference>
<gene>
    <name evidence="1" type="ORF">T190607A01A_30158</name>
</gene>
<evidence type="ECO:0000313" key="1">
    <source>
        <dbReference type="EMBL" id="CAL2088600.1"/>
    </source>
</evidence>
<organism evidence="1 2">
    <name type="scientific">Tenacibaculum platacis</name>
    <dbReference type="NCBI Taxonomy" id="3137852"/>
    <lineage>
        <taxon>Bacteria</taxon>
        <taxon>Pseudomonadati</taxon>
        <taxon>Bacteroidota</taxon>
        <taxon>Flavobacteriia</taxon>
        <taxon>Flavobacteriales</taxon>
        <taxon>Flavobacteriaceae</taxon>
        <taxon>Tenacibaculum</taxon>
    </lineage>
</organism>